<accession>A0ABW5LHS7</accession>
<dbReference type="InterPro" id="IPR029044">
    <property type="entry name" value="Nucleotide-diphossugar_trans"/>
</dbReference>
<evidence type="ECO:0000313" key="2">
    <source>
        <dbReference type="Proteomes" id="UP001597319"/>
    </source>
</evidence>
<dbReference type="InterPro" id="IPR018641">
    <property type="entry name" value="Trfase_1_rSAM/seldom-assoc"/>
</dbReference>
<dbReference type="Pfam" id="PF09837">
    <property type="entry name" value="DUF2064"/>
    <property type="match status" value="1"/>
</dbReference>
<reference evidence="2" key="1">
    <citation type="journal article" date="2019" name="Int. J. Syst. Evol. Microbiol.">
        <title>The Global Catalogue of Microorganisms (GCM) 10K type strain sequencing project: providing services to taxonomists for standard genome sequencing and annotation.</title>
        <authorList>
            <consortium name="The Broad Institute Genomics Platform"/>
            <consortium name="The Broad Institute Genome Sequencing Center for Infectious Disease"/>
            <person name="Wu L."/>
            <person name="Ma J."/>
        </authorList>
    </citation>
    <scope>NUCLEOTIDE SEQUENCE [LARGE SCALE GENOMIC DNA]</scope>
    <source>
        <strain evidence="2">KCTC 52274</strain>
    </source>
</reference>
<comment type="caution">
    <text evidence="1">The sequence shown here is derived from an EMBL/GenBank/DDBJ whole genome shotgun (WGS) entry which is preliminary data.</text>
</comment>
<dbReference type="SUPFAM" id="SSF53448">
    <property type="entry name" value="Nucleotide-diphospho-sugar transferases"/>
    <property type="match status" value="1"/>
</dbReference>
<dbReference type="EMBL" id="JBHULE010000019">
    <property type="protein sequence ID" value="MFD2563062.1"/>
    <property type="molecule type" value="Genomic_DNA"/>
</dbReference>
<evidence type="ECO:0000313" key="1">
    <source>
        <dbReference type="EMBL" id="MFD2563062.1"/>
    </source>
</evidence>
<dbReference type="RefSeq" id="WP_378294493.1">
    <property type="nucleotide sequence ID" value="NZ_JBHULE010000019.1"/>
</dbReference>
<dbReference type="Gene3D" id="3.90.550.10">
    <property type="entry name" value="Spore Coat Polysaccharide Biosynthesis Protein SpsA, Chain A"/>
    <property type="match status" value="1"/>
</dbReference>
<dbReference type="Proteomes" id="UP001597319">
    <property type="component" value="Unassembled WGS sequence"/>
</dbReference>
<dbReference type="PANTHER" id="PTHR36529:SF1">
    <property type="entry name" value="GLYCOSYLTRANSFERASE"/>
    <property type="match status" value="1"/>
</dbReference>
<dbReference type="PANTHER" id="PTHR36529">
    <property type="entry name" value="SLL1095 PROTEIN"/>
    <property type="match status" value="1"/>
</dbReference>
<gene>
    <name evidence="1" type="ORF">ACFSR1_10330</name>
</gene>
<sequence>MHTVKKKNLLMIFTRNPELGKCKTRLAATIGDQAALEVYKLLLEHTVSITKKLELTKEVHYSTRIGENDIWDSNIYDKKQQEGEDLGDRMYNAFQNGFKAGYTNIIIIGSDMYDLSQSDIKNAFNALETHDYVLGPAEDGGYYLLGMKTLNSQVFRNKSWGTNTVLENTLNDLQQTNIKLLEERNDVDYYEDIKDIPVFQHLLSYQND</sequence>
<organism evidence="1 2">
    <name type="scientific">Aquimarina rubra</name>
    <dbReference type="NCBI Taxonomy" id="1920033"/>
    <lineage>
        <taxon>Bacteria</taxon>
        <taxon>Pseudomonadati</taxon>
        <taxon>Bacteroidota</taxon>
        <taxon>Flavobacteriia</taxon>
        <taxon>Flavobacteriales</taxon>
        <taxon>Flavobacteriaceae</taxon>
        <taxon>Aquimarina</taxon>
    </lineage>
</organism>
<name>A0ABW5LHS7_9FLAO</name>
<protein>
    <submittedName>
        <fullName evidence="1">TIGR04282 family arsenosugar biosynthesis glycosyltransferase</fullName>
    </submittedName>
</protein>
<dbReference type="NCBIfam" id="TIGR04282">
    <property type="entry name" value="glyco_like_cofC"/>
    <property type="match status" value="1"/>
</dbReference>
<proteinExistence type="predicted"/>
<keyword evidence="2" id="KW-1185">Reference proteome</keyword>